<dbReference type="Proteomes" id="UP000269708">
    <property type="component" value="Unassembled WGS sequence"/>
</dbReference>
<dbReference type="RefSeq" id="WP_123771378.1">
    <property type="nucleotide sequence ID" value="NZ_RKQN01000006.1"/>
</dbReference>
<name>A0A3N4UXY2_9GAMM</name>
<feature type="compositionally biased region" description="Low complexity" evidence="1">
    <location>
        <begin position="241"/>
        <end position="251"/>
    </location>
</feature>
<dbReference type="Pfam" id="PF07793">
    <property type="entry name" value="DUF1631"/>
    <property type="match status" value="1"/>
</dbReference>
<proteinExistence type="predicted"/>
<dbReference type="AlphaFoldDB" id="A0A3N4UXY2"/>
<evidence type="ECO:0000313" key="3">
    <source>
        <dbReference type="Proteomes" id="UP000269708"/>
    </source>
</evidence>
<feature type="region of interest" description="Disordered" evidence="1">
    <location>
        <begin position="238"/>
        <end position="270"/>
    </location>
</feature>
<evidence type="ECO:0000313" key="2">
    <source>
        <dbReference type="EMBL" id="RPE74853.1"/>
    </source>
</evidence>
<keyword evidence="3" id="KW-1185">Reference proteome</keyword>
<sequence>MTASPHPLGSPYRPRATLANAALPPRVRGVLERLHAAAAGPVARQLDLALDEYERRLLRQADQARRPEQRQGLLETLRATRRHRADLAPRCLAELESALAAIREPAPARGPTARPSFHELRLVEHDEVEEDSLQRTIAVRHERRAALPLLLLGQRFGVLAGAPAFDPERLPLGPYRLVRMLGEAMQALPTGREARLQLYRAYDETALAEYPAWLETLNELLAREGVLPGLAYVPLRPRPRPQAAGEARAAPGRPPDAREPAAPAEGRPLTGWLGLDEEERADAFAPLRQLLARRRQALQRLRAPQQPERPALPTGEALDALAALQRSRAPDAPAPELADLRRHLLALARQRYGAEAGLAGDDQDALDLLELFLARIERELRPGAAAGELIARLRLPLLRAALQDRTLFVRNGHPARQLLEAVAEAGARWLPWEELDPHLDEQLRHAVEQVLRQPDDTAAAFQAARDELHEHLRLVARKAELAERRHVEAARGKERLADAKRRAAGALAGMLGERPLPRFVHGLLQQAWLDVLTLTLLRHGEDSPAWREQLQATERIVAAHAQPPSPAPAQLEVAVEHALTLVGHHGEDAGAIARQLLGLGGDEASRTQLALRLKSRARLGEDAPAASAPAPRDAETERCWRRLRALPPGTWFEFDGDAPGEVLRRRLSWHSAVTQQALFVNARGQRVCELGLDELARSMAAGRARVVEAREGRLLDRAWRATLAALDPGRHDAEENA</sequence>
<accession>A0A3N4UXY2</accession>
<dbReference type="InterPro" id="IPR012434">
    <property type="entry name" value="DUF1631"/>
</dbReference>
<gene>
    <name evidence="2" type="ORF">EDC50_3067</name>
</gene>
<organism evidence="2 3">
    <name type="scientific">Vulcaniibacterium tengchongense</name>
    <dbReference type="NCBI Taxonomy" id="1273429"/>
    <lineage>
        <taxon>Bacteria</taxon>
        <taxon>Pseudomonadati</taxon>
        <taxon>Pseudomonadota</taxon>
        <taxon>Gammaproteobacteria</taxon>
        <taxon>Lysobacterales</taxon>
        <taxon>Lysobacteraceae</taxon>
        <taxon>Vulcaniibacterium</taxon>
    </lineage>
</organism>
<reference evidence="2 3" key="1">
    <citation type="submission" date="2018-11" db="EMBL/GenBank/DDBJ databases">
        <title>Genomic Encyclopedia of Type Strains, Phase IV (KMG-IV): sequencing the most valuable type-strain genomes for metagenomic binning, comparative biology and taxonomic classification.</title>
        <authorList>
            <person name="Goeker M."/>
        </authorList>
    </citation>
    <scope>NUCLEOTIDE SEQUENCE [LARGE SCALE GENOMIC DNA]</scope>
    <source>
        <strain evidence="2 3">DSM 25623</strain>
    </source>
</reference>
<comment type="caution">
    <text evidence="2">The sequence shown here is derived from an EMBL/GenBank/DDBJ whole genome shotgun (WGS) entry which is preliminary data.</text>
</comment>
<dbReference type="EMBL" id="RKQN01000006">
    <property type="protein sequence ID" value="RPE74853.1"/>
    <property type="molecule type" value="Genomic_DNA"/>
</dbReference>
<evidence type="ECO:0000256" key="1">
    <source>
        <dbReference type="SAM" id="MobiDB-lite"/>
    </source>
</evidence>
<protein>
    <submittedName>
        <fullName evidence="2">Uncharacterized protein DUF1631</fullName>
    </submittedName>
</protein>